<name>A0A125TZT7_9GAMM</name>
<evidence type="ECO:0000256" key="1">
    <source>
        <dbReference type="ARBA" id="ARBA00008950"/>
    </source>
</evidence>
<dbReference type="RefSeq" id="WP_036112030.1">
    <property type="nucleotide sequence ID" value="NZ_JAJA02000003.1"/>
</dbReference>
<dbReference type="PIRSF" id="PIRSF000883">
    <property type="entry name" value="Pesterase_MJ0912"/>
    <property type="match status" value="1"/>
</dbReference>
<dbReference type="Proteomes" id="UP000023435">
    <property type="component" value="Unassembled WGS sequence"/>
</dbReference>
<protein>
    <submittedName>
        <fullName evidence="3">Diadenosine tetraphosphatase</fullName>
    </submittedName>
</protein>
<dbReference type="OrthoDB" id="9813918at2"/>
<dbReference type="InterPro" id="IPR029052">
    <property type="entry name" value="Metallo-depent_PP-like"/>
</dbReference>
<dbReference type="Gene3D" id="3.60.21.10">
    <property type="match status" value="1"/>
</dbReference>
<evidence type="ECO:0000259" key="2">
    <source>
        <dbReference type="Pfam" id="PF12850"/>
    </source>
</evidence>
<dbReference type="SUPFAM" id="SSF56300">
    <property type="entry name" value="Metallo-dependent phosphatases"/>
    <property type="match status" value="1"/>
</dbReference>
<proteinExistence type="inferred from homology"/>
<evidence type="ECO:0000313" key="4">
    <source>
        <dbReference type="Proteomes" id="UP000023435"/>
    </source>
</evidence>
<organism evidence="3 4">
    <name type="scientific">Lysobacter capsici AZ78</name>
    <dbReference type="NCBI Taxonomy" id="1444315"/>
    <lineage>
        <taxon>Bacteria</taxon>
        <taxon>Pseudomonadati</taxon>
        <taxon>Pseudomonadota</taxon>
        <taxon>Gammaproteobacteria</taxon>
        <taxon>Lysobacterales</taxon>
        <taxon>Lysobacteraceae</taxon>
        <taxon>Lysobacter</taxon>
    </lineage>
</organism>
<feature type="domain" description="Calcineurin-like phosphoesterase" evidence="2">
    <location>
        <begin position="1"/>
        <end position="178"/>
    </location>
</feature>
<dbReference type="PANTHER" id="PTHR42850:SF2">
    <property type="entry name" value="BLL5683 PROTEIN"/>
    <property type="match status" value="1"/>
</dbReference>
<sequence length="245" mass="26808">MRIAVVSDIHGNLAALDAVLLDIERRGVDRVVDLGDLLSGPLQPRETADRLIALGWPTIAGNHERQVLTDPPERMGESDRFAAAQIRPDQREWMRGLPTTLRLNDEVLLVHGTARSDLECFIETVDAGGMRAATPDEAAERAGDSDARVILCGHTHVPRSLRLADGRLIVNPGSVGLQAYTGEHPYPHRVEVGTPQARYAIVERNGDGEWNAQLIAVDYDWNAAAELALRNGRPDWARALATGRV</sequence>
<gene>
    <name evidence="3" type="ORF">AZ78_5304</name>
</gene>
<dbReference type="InterPro" id="IPR011152">
    <property type="entry name" value="Pesterase_MJ0912"/>
</dbReference>
<dbReference type="GO" id="GO:0005737">
    <property type="term" value="C:cytoplasm"/>
    <property type="evidence" value="ECO:0007669"/>
    <property type="project" value="TreeGrafter"/>
</dbReference>
<dbReference type="EMBL" id="JAJA02000003">
    <property type="protein sequence ID" value="KWS02171.1"/>
    <property type="molecule type" value="Genomic_DNA"/>
</dbReference>
<comment type="similarity">
    <text evidence="1">Belongs to the metallophosphoesterase superfamily. YfcE family.</text>
</comment>
<reference evidence="3 4" key="1">
    <citation type="journal article" date="2014" name="Genome Announc.">
        <title>Draft Genome Sequence of Lysobacter capsici AZ78, a Bacterium Antagonistic to Plant-Pathogenic Oomycetes.</title>
        <authorList>
            <person name="Puopolo G."/>
            <person name="Sonego P."/>
            <person name="Engelen K."/>
            <person name="Pertot I."/>
        </authorList>
    </citation>
    <scope>NUCLEOTIDE SEQUENCE [LARGE SCALE GENOMIC DNA]</scope>
    <source>
        <strain evidence="3 4">AZ78</strain>
    </source>
</reference>
<dbReference type="AlphaFoldDB" id="A0A125TZT7"/>
<dbReference type="Pfam" id="PF12850">
    <property type="entry name" value="Metallophos_2"/>
    <property type="match status" value="1"/>
</dbReference>
<comment type="caution">
    <text evidence="3">The sequence shown here is derived from an EMBL/GenBank/DDBJ whole genome shotgun (WGS) entry which is preliminary data.</text>
</comment>
<dbReference type="InterPro" id="IPR050126">
    <property type="entry name" value="Ap4A_hydrolase"/>
</dbReference>
<keyword evidence="4" id="KW-1185">Reference proteome</keyword>
<evidence type="ECO:0000313" key="3">
    <source>
        <dbReference type="EMBL" id="KWS02171.1"/>
    </source>
</evidence>
<dbReference type="PANTHER" id="PTHR42850">
    <property type="entry name" value="METALLOPHOSPHOESTERASE"/>
    <property type="match status" value="1"/>
</dbReference>
<dbReference type="GO" id="GO:0016791">
    <property type="term" value="F:phosphatase activity"/>
    <property type="evidence" value="ECO:0007669"/>
    <property type="project" value="TreeGrafter"/>
</dbReference>
<accession>A0A125TZT7</accession>
<dbReference type="InterPro" id="IPR024654">
    <property type="entry name" value="Calcineurin-like_PHP_lpxH"/>
</dbReference>